<evidence type="ECO:0000313" key="4">
    <source>
        <dbReference type="Proteomes" id="UP000039865"/>
    </source>
</evidence>
<proteinExistence type="inferred from homology"/>
<dbReference type="OMA" id="NKETEYI"/>
<dbReference type="InterPro" id="IPR004942">
    <property type="entry name" value="Roadblock/LAMTOR2_dom"/>
</dbReference>
<dbReference type="InParanoid" id="A0A078AWT6"/>
<accession>A0A078AWT6</accession>
<name>A0A078AWT6_STYLE</name>
<dbReference type="AlphaFoldDB" id="A0A078AWT6"/>
<dbReference type="EMBL" id="CCKQ01015081">
    <property type="protein sequence ID" value="CDW86890.1"/>
    <property type="molecule type" value="Genomic_DNA"/>
</dbReference>
<dbReference type="Gene3D" id="3.30.450.30">
    <property type="entry name" value="Dynein light chain 2a, cytoplasmic"/>
    <property type="match status" value="1"/>
</dbReference>
<dbReference type="PANTHER" id="PTHR10779">
    <property type="entry name" value="DYNEIN LIGHT CHAIN ROADBLOCK"/>
    <property type="match status" value="1"/>
</dbReference>
<evidence type="ECO:0000256" key="1">
    <source>
        <dbReference type="ARBA" id="ARBA00007191"/>
    </source>
</evidence>
<dbReference type="OrthoDB" id="304376at2759"/>
<dbReference type="SUPFAM" id="SSF103196">
    <property type="entry name" value="Roadblock/LC7 domain"/>
    <property type="match status" value="1"/>
</dbReference>
<gene>
    <name evidence="3" type="primary">Contig16826.g17929</name>
    <name evidence="3" type="ORF">STYLEM_15990</name>
</gene>
<keyword evidence="4" id="KW-1185">Reference proteome</keyword>
<organism evidence="3 4">
    <name type="scientific">Stylonychia lemnae</name>
    <name type="common">Ciliate</name>
    <dbReference type="NCBI Taxonomy" id="5949"/>
    <lineage>
        <taxon>Eukaryota</taxon>
        <taxon>Sar</taxon>
        <taxon>Alveolata</taxon>
        <taxon>Ciliophora</taxon>
        <taxon>Intramacronucleata</taxon>
        <taxon>Spirotrichea</taxon>
        <taxon>Stichotrichia</taxon>
        <taxon>Sporadotrichida</taxon>
        <taxon>Oxytrichidae</taxon>
        <taxon>Stylonychinae</taxon>
        <taxon>Stylonychia</taxon>
    </lineage>
</organism>
<reference evidence="3 4" key="1">
    <citation type="submission" date="2014-06" db="EMBL/GenBank/DDBJ databases">
        <authorList>
            <person name="Swart Estienne"/>
        </authorList>
    </citation>
    <scope>NUCLEOTIDE SEQUENCE [LARGE SCALE GENOMIC DNA]</scope>
    <source>
        <strain evidence="3 4">130c</strain>
    </source>
</reference>
<sequence>MAADKGEVQEYLHLLMQQPGAIGYVIINYDGIPVRSYPEETMPAVQYAALVADLVTKTKQTLKQLNQGDSDFVYLRMRTKQDTEIIVTDYITPGSGNEYILVCIQSCKFGKVDEEEVVPV</sequence>
<feature type="domain" description="Roadblock/LAMTOR2" evidence="2">
    <location>
        <begin position="9"/>
        <end position="82"/>
    </location>
</feature>
<evidence type="ECO:0000259" key="2">
    <source>
        <dbReference type="Pfam" id="PF03259"/>
    </source>
</evidence>
<dbReference type="Pfam" id="PF03259">
    <property type="entry name" value="Robl_LC7"/>
    <property type="match status" value="1"/>
</dbReference>
<dbReference type="Proteomes" id="UP000039865">
    <property type="component" value="Unassembled WGS sequence"/>
</dbReference>
<evidence type="ECO:0000313" key="3">
    <source>
        <dbReference type="EMBL" id="CDW86890.1"/>
    </source>
</evidence>
<protein>
    <recommendedName>
        <fullName evidence="2">Roadblock/LAMTOR2 domain-containing protein</fullName>
    </recommendedName>
</protein>
<comment type="similarity">
    <text evidence="1">Belongs to the GAMAD family.</text>
</comment>